<evidence type="ECO:0000256" key="4">
    <source>
        <dbReference type="ARBA" id="ARBA00013472"/>
    </source>
</evidence>
<dbReference type="GO" id="GO:0044614">
    <property type="term" value="C:nuclear pore cytoplasmic filaments"/>
    <property type="evidence" value="ECO:0007669"/>
    <property type="project" value="TreeGrafter"/>
</dbReference>
<evidence type="ECO:0000256" key="8">
    <source>
        <dbReference type="ARBA" id="ARBA00022927"/>
    </source>
</evidence>
<keyword evidence="6" id="KW-0068">Autocatalytic cleavage</keyword>
<dbReference type="Pfam" id="PF04096">
    <property type="entry name" value="Nucleoporin2"/>
    <property type="match status" value="1"/>
</dbReference>
<dbReference type="GO" id="GO:0008139">
    <property type="term" value="F:nuclear localization sequence binding"/>
    <property type="evidence" value="ECO:0007669"/>
    <property type="project" value="TreeGrafter"/>
</dbReference>
<reference evidence="14 15" key="1">
    <citation type="journal article" date="2020" name="Cell">
        <title>Large-Scale Comparative Analyses of Tick Genomes Elucidate Their Genetic Diversity and Vector Capacities.</title>
        <authorList>
            <consortium name="Tick Genome and Microbiome Consortium (TIGMIC)"/>
            <person name="Jia N."/>
            <person name="Wang J."/>
            <person name="Shi W."/>
            <person name="Du L."/>
            <person name="Sun Y."/>
            <person name="Zhan W."/>
            <person name="Jiang J.F."/>
            <person name="Wang Q."/>
            <person name="Zhang B."/>
            <person name="Ji P."/>
            <person name="Bell-Sakyi L."/>
            <person name="Cui X.M."/>
            <person name="Yuan T.T."/>
            <person name="Jiang B.G."/>
            <person name="Yang W.F."/>
            <person name="Lam T.T."/>
            <person name="Chang Q.C."/>
            <person name="Ding S.J."/>
            <person name="Wang X.J."/>
            <person name="Zhu J.G."/>
            <person name="Ruan X.D."/>
            <person name="Zhao L."/>
            <person name="Wei J.T."/>
            <person name="Ye R.Z."/>
            <person name="Que T.C."/>
            <person name="Du C.H."/>
            <person name="Zhou Y.H."/>
            <person name="Cheng J.X."/>
            <person name="Dai P.F."/>
            <person name="Guo W.B."/>
            <person name="Han X.H."/>
            <person name="Huang E.J."/>
            <person name="Li L.F."/>
            <person name="Wei W."/>
            <person name="Gao Y.C."/>
            <person name="Liu J.Z."/>
            <person name="Shao H.Z."/>
            <person name="Wang X."/>
            <person name="Wang C.C."/>
            <person name="Yang T.C."/>
            <person name="Huo Q.B."/>
            <person name="Li W."/>
            <person name="Chen H.Y."/>
            <person name="Chen S.E."/>
            <person name="Zhou L.G."/>
            <person name="Ni X.B."/>
            <person name="Tian J.H."/>
            <person name="Sheng Y."/>
            <person name="Liu T."/>
            <person name="Pan Y.S."/>
            <person name="Xia L.Y."/>
            <person name="Li J."/>
            <person name="Zhao F."/>
            <person name="Cao W.C."/>
        </authorList>
    </citation>
    <scope>NUCLEOTIDE SEQUENCE [LARGE SCALE GENOMIC DNA]</scope>
    <source>
        <strain evidence="14">HaeL-2018</strain>
    </source>
</reference>
<dbReference type="PANTHER" id="PTHR23198:SF6">
    <property type="entry name" value="NUCLEAR PORE COMPLEX PROTEIN NUP98-NUP96"/>
    <property type="match status" value="1"/>
</dbReference>
<evidence type="ECO:0000256" key="5">
    <source>
        <dbReference type="ARBA" id="ARBA00022448"/>
    </source>
</evidence>
<proteinExistence type="inferred from homology"/>
<evidence type="ECO:0000256" key="1">
    <source>
        <dbReference type="ARBA" id="ARBA00004567"/>
    </source>
</evidence>
<dbReference type="EMBL" id="JABSTR010000006">
    <property type="protein sequence ID" value="KAH9373402.1"/>
    <property type="molecule type" value="Genomic_DNA"/>
</dbReference>
<name>A0A9J6GDD5_HAELO</name>
<keyword evidence="15" id="KW-1185">Reference proteome</keyword>
<evidence type="ECO:0000313" key="15">
    <source>
        <dbReference type="Proteomes" id="UP000821853"/>
    </source>
</evidence>
<keyword evidence="8" id="KW-0653">Protein transport</keyword>
<dbReference type="VEuPathDB" id="VectorBase:HLOH_062617"/>
<dbReference type="PROSITE" id="PS51434">
    <property type="entry name" value="NUP_C"/>
    <property type="match status" value="1"/>
</dbReference>
<comment type="caution">
    <text evidence="14">The sequence shown here is derived from an EMBL/GenBank/DDBJ whole genome shotgun (WGS) entry which is preliminary data.</text>
</comment>
<dbReference type="InterPro" id="IPR036903">
    <property type="entry name" value="Nup98_auto-Pept-S59_dom_sf"/>
</dbReference>
<dbReference type="InterPro" id="IPR037665">
    <property type="entry name" value="Nucleoporin_S59-like"/>
</dbReference>
<evidence type="ECO:0000259" key="13">
    <source>
        <dbReference type="PROSITE" id="PS51434"/>
    </source>
</evidence>
<feature type="compositionally biased region" description="Acidic residues" evidence="12">
    <location>
        <begin position="395"/>
        <end position="404"/>
    </location>
</feature>
<gene>
    <name evidence="14" type="ORF">HPB48_009447</name>
</gene>
<dbReference type="GO" id="GO:0034398">
    <property type="term" value="P:telomere tethering at nuclear periphery"/>
    <property type="evidence" value="ECO:0007669"/>
    <property type="project" value="TreeGrafter"/>
</dbReference>
<organism evidence="14 15">
    <name type="scientific">Haemaphysalis longicornis</name>
    <name type="common">Bush tick</name>
    <dbReference type="NCBI Taxonomy" id="44386"/>
    <lineage>
        <taxon>Eukaryota</taxon>
        <taxon>Metazoa</taxon>
        <taxon>Ecdysozoa</taxon>
        <taxon>Arthropoda</taxon>
        <taxon>Chelicerata</taxon>
        <taxon>Arachnida</taxon>
        <taxon>Acari</taxon>
        <taxon>Parasitiformes</taxon>
        <taxon>Ixodida</taxon>
        <taxon>Ixodoidea</taxon>
        <taxon>Ixodidae</taxon>
        <taxon>Haemaphysalinae</taxon>
        <taxon>Haemaphysalis</taxon>
    </lineage>
</organism>
<protein>
    <recommendedName>
        <fullName evidence="4">Nuclear pore complex protein Nup98-Nup96</fullName>
    </recommendedName>
</protein>
<dbReference type="Gene3D" id="1.25.40.690">
    <property type="match status" value="1"/>
</dbReference>
<evidence type="ECO:0000256" key="3">
    <source>
        <dbReference type="ARBA" id="ARBA00008926"/>
    </source>
</evidence>
<dbReference type="FunFam" id="3.30.1610.10:FF:000001">
    <property type="entry name" value="Nuclear pore complex protein Nup98-Nup96"/>
    <property type="match status" value="1"/>
</dbReference>
<sequence length="1207" mass="132515">MLPHCALFLSRRIWPDWSWHCTGFGTAMPTMGGLDPNAAAVQQQQQQTQRLLEYLSSNPYGDNPLFRNMLKETNKREELLRPTNPAAQQALLASQYKVSPLPAPKLRPKPVGAEMGKAQSGRSSFPPGSNLQSLDDTVSALGAARGNRLRYLSGSDSGEDSLTDPAPDPSKPAHPAGIVLTRPGYYTIPSMKELAEMVGPDGRCLVENFAVVRDNYGSVFFPGLVDVTGLNLDEIVHFRRMEITVYPEDDDKPPLGEGLNREAQVTLDRVWPINKTSREPIQDPETLKNLGYHEKLERITAKFGGQFLDYRPETGSWVFKVKHFSKYGLDEPDNEVDQAAVQTAATAAKSPPQAAAMRAADGATAEKVAQKGSQPGAANAGVANMEVESAAGYGSDDDEMEDLEPSFASGVSDGDAAGGGASGNKPAVPVAQQLAETLGVSPEAVQSMKASFFARDEEDDEEEDLELAYAHPRLKRALVSSGSYQSPQGFHASDARPSAPAQPKGMSFHRHFVGGAPAVRRLLSDLASSHVLFGATPLPENLISMGRRTTAAAGLSDTRTGASAFHSPRFVEAAPHAQLTRRAAESMVIPVEVEPVPLVQSLFYEYQHLLADTSCAAGYRFRSGFGPQWTLTHLGKAFNSSLDDETMEPGSQLGFFEGQRYPKRSPTFAVSLERVAIDSRTLKPDDIQKKNLAAMLEVQLSHSRHSEERGSPIFVPDPGVDCLHDLDALVTKLLAEMGPGHADSAMMQQFHTILGLCIALWGRVPGCNPDTDDIRSYSYAKSRKDALSDWLVETTKPVIEAEIADLQREGKGELRVMLSHLSGRFIAEACAVAQRSRDFRLGLLLSQGGSNPVSRVMLQKQLDHWKKFKHDRYMEPERIRVYALLAGLMVWQTSDRTINCCADLDWKRALALHLWYHCSPTGSISDAVAAYSSAFQSDQPLPPYARPPYPPCHEDDTSEEPYALDPEAPLDTCFLLLKLYCDRSQRLDRLLAPVSSLPSQLDFRISWLLHKLVQSFGFSHLSRSAAATLHTSFAAQLESWGLWPWAVFALLHLETAAARHRAVTELLTRHVSGSRKGAHPDTALTEDESFVCDRLFVPPAWVYRAKAIRASSEGNHRDRAVFLLKGEIWNEAHETIIHHLATDAVIDGEHGAWLQPADIQNWNTGGKVFLDLLTVCDTIKRATEVSHWFSLAVSARLGFAYLKGNPV</sequence>
<dbReference type="GO" id="GO:0017056">
    <property type="term" value="F:structural constituent of nuclear pore"/>
    <property type="evidence" value="ECO:0007669"/>
    <property type="project" value="InterPro"/>
</dbReference>
<evidence type="ECO:0000256" key="9">
    <source>
        <dbReference type="ARBA" id="ARBA00023010"/>
    </source>
</evidence>
<comment type="similarity">
    <text evidence="3">Belongs to the nucleoporin GLFG family.</text>
</comment>
<keyword evidence="11" id="KW-0539">Nucleus</keyword>
<dbReference type="GO" id="GO:0000973">
    <property type="term" value="P:post-transcriptional tethering of RNA polymerase II gene DNA at nuclear periphery"/>
    <property type="evidence" value="ECO:0007669"/>
    <property type="project" value="TreeGrafter"/>
</dbReference>
<keyword evidence="10" id="KW-0906">Nuclear pore complex</keyword>
<dbReference type="GO" id="GO:0006606">
    <property type="term" value="P:protein import into nucleus"/>
    <property type="evidence" value="ECO:0007669"/>
    <property type="project" value="TreeGrafter"/>
</dbReference>
<dbReference type="GO" id="GO:0006405">
    <property type="term" value="P:RNA export from nucleus"/>
    <property type="evidence" value="ECO:0007669"/>
    <property type="project" value="TreeGrafter"/>
</dbReference>
<comment type="subcellular location">
    <subcellularLocation>
        <location evidence="2">Nucleus membrane</location>
        <topology evidence="2">Peripheral membrane protein</topology>
        <orientation evidence="2">Nucleoplasmic side</orientation>
    </subcellularLocation>
    <subcellularLocation>
        <location evidence="1">Nucleus</location>
        <location evidence="1">Nuclear pore complex</location>
    </subcellularLocation>
</comment>
<evidence type="ECO:0000256" key="12">
    <source>
        <dbReference type="SAM" id="MobiDB-lite"/>
    </source>
</evidence>
<dbReference type="OrthoDB" id="3797628at2759"/>
<keyword evidence="7" id="KW-0509">mRNA transport</keyword>
<evidence type="ECO:0000256" key="7">
    <source>
        <dbReference type="ARBA" id="ARBA00022816"/>
    </source>
</evidence>
<evidence type="ECO:0000313" key="14">
    <source>
        <dbReference type="EMBL" id="KAH9373402.1"/>
    </source>
</evidence>
<feature type="region of interest" description="Disordered" evidence="12">
    <location>
        <begin position="99"/>
        <end position="134"/>
    </location>
</feature>
<evidence type="ECO:0000256" key="10">
    <source>
        <dbReference type="ARBA" id="ARBA00023132"/>
    </source>
</evidence>
<keyword evidence="9" id="KW-0811">Translocation</keyword>
<dbReference type="GO" id="GO:0031965">
    <property type="term" value="C:nuclear membrane"/>
    <property type="evidence" value="ECO:0007669"/>
    <property type="project" value="UniProtKB-SubCell"/>
</dbReference>
<feature type="compositionally biased region" description="Low complexity" evidence="12">
    <location>
        <begin position="406"/>
        <end position="415"/>
    </location>
</feature>
<dbReference type="GO" id="GO:0051028">
    <property type="term" value="P:mRNA transport"/>
    <property type="evidence" value="ECO:0007669"/>
    <property type="project" value="UniProtKB-KW"/>
</dbReference>
<evidence type="ECO:0000256" key="2">
    <source>
        <dbReference type="ARBA" id="ARBA00004620"/>
    </source>
</evidence>
<feature type="compositionally biased region" description="Polar residues" evidence="12">
    <location>
        <begin position="120"/>
        <end position="134"/>
    </location>
</feature>
<dbReference type="InterPro" id="IPR021967">
    <property type="entry name" value="Nup98_C"/>
</dbReference>
<keyword evidence="5" id="KW-0813">Transport</keyword>
<dbReference type="InterPro" id="IPR007230">
    <property type="entry name" value="Nup98_auto-Pept-S59_dom"/>
</dbReference>
<feature type="compositionally biased region" description="Low complexity" evidence="12">
    <location>
        <begin position="342"/>
        <end position="365"/>
    </location>
</feature>
<dbReference type="SUPFAM" id="SSF82215">
    <property type="entry name" value="C-terminal autoproteolytic domain of nucleoporin nup98"/>
    <property type="match status" value="1"/>
</dbReference>
<evidence type="ECO:0000256" key="11">
    <source>
        <dbReference type="ARBA" id="ARBA00023242"/>
    </source>
</evidence>
<dbReference type="Gene3D" id="3.30.1610.10">
    <property type="entry name" value="Peptidase S59, nucleoporin"/>
    <property type="match status" value="1"/>
</dbReference>
<feature type="domain" description="Peptidase S59" evidence="13">
    <location>
        <begin position="182"/>
        <end position="324"/>
    </location>
</feature>
<accession>A0A9J6GDD5</accession>
<evidence type="ECO:0000256" key="6">
    <source>
        <dbReference type="ARBA" id="ARBA00022813"/>
    </source>
</evidence>
<feature type="region of interest" description="Disordered" evidence="12">
    <location>
        <begin position="150"/>
        <end position="178"/>
    </location>
</feature>
<dbReference type="GO" id="GO:0003723">
    <property type="term" value="F:RNA binding"/>
    <property type="evidence" value="ECO:0007669"/>
    <property type="project" value="TreeGrafter"/>
</dbReference>
<dbReference type="PANTHER" id="PTHR23198">
    <property type="entry name" value="NUCLEOPORIN"/>
    <property type="match status" value="1"/>
</dbReference>
<dbReference type="Proteomes" id="UP000821853">
    <property type="component" value="Chromosome 4"/>
</dbReference>
<dbReference type="OMA" id="RWKFEVD"/>
<feature type="region of interest" description="Disordered" evidence="12">
    <location>
        <begin position="485"/>
        <end position="504"/>
    </location>
</feature>
<dbReference type="Pfam" id="PF12110">
    <property type="entry name" value="Nup96"/>
    <property type="match status" value="1"/>
</dbReference>
<feature type="region of interest" description="Disordered" evidence="12">
    <location>
        <begin position="342"/>
        <end position="425"/>
    </location>
</feature>
<dbReference type="AlphaFoldDB" id="A0A9J6GDD5"/>